<evidence type="ECO:0000259" key="9">
    <source>
        <dbReference type="Pfam" id="PF00326"/>
    </source>
</evidence>
<evidence type="ECO:0000256" key="3">
    <source>
        <dbReference type="ARBA" id="ARBA00007757"/>
    </source>
</evidence>
<dbReference type="PANTHER" id="PTHR11056">
    <property type="entry name" value="HOMOGENTISATE 1,2-DIOXYGENASE"/>
    <property type="match status" value="1"/>
</dbReference>
<keyword evidence="7" id="KW-0560">Oxidoreductase</keyword>
<evidence type="ECO:0000256" key="2">
    <source>
        <dbReference type="ARBA" id="ARBA00004704"/>
    </source>
</evidence>
<dbReference type="PANTHER" id="PTHR11056:SF0">
    <property type="entry name" value="HOMOGENTISATE 1,2-DIOXYGENASE"/>
    <property type="match status" value="1"/>
</dbReference>
<gene>
    <name evidence="12" type="ORF">SEUCBS140593_010819</name>
</gene>
<comment type="similarity">
    <text evidence="3">Belongs to the homogentisate dioxygenase family.</text>
</comment>
<dbReference type="InterPro" id="IPR005708">
    <property type="entry name" value="Homogentis_dOase"/>
</dbReference>
<dbReference type="Pfam" id="PF00326">
    <property type="entry name" value="Peptidase_S9"/>
    <property type="match status" value="1"/>
</dbReference>
<dbReference type="Gene3D" id="2.60.120.10">
    <property type="entry name" value="Jelly Rolls"/>
    <property type="match status" value="1"/>
</dbReference>
<evidence type="ECO:0000313" key="13">
    <source>
        <dbReference type="Proteomes" id="UP001642482"/>
    </source>
</evidence>
<feature type="domain" description="Peptidase S9 prolyl oligopeptidase catalytic" evidence="9">
    <location>
        <begin position="499"/>
        <end position="606"/>
    </location>
</feature>
<keyword evidence="5" id="KW-0479">Metal-binding</keyword>
<evidence type="ECO:0000256" key="1">
    <source>
        <dbReference type="ARBA" id="ARBA00001962"/>
    </source>
</evidence>
<evidence type="ECO:0000256" key="8">
    <source>
        <dbReference type="ARBA" id="ARBA00023004"/>
    </source>
</evidence>
<dbReference type="EC" id="1.13.11.5" evidence="4"/>
<keyword evidence="8" id="KW-0408">Iron</keyword>
<feature type="domain" description="Homogentisate 1,2-dioxygenase C-terminal" evidence="10">
    <location>
        <begin position="295"/>
        <end position="450"/>
    </location>
</feature>
<evidence type="ECO:0000256" key="4">
    <source>
        <dbReference type="ARBA" id="ARBA00013127"/>
    </source>
</evidence>
<evidence type="ECO:0000256" key="5">
    <source>
        <dbReference type="ARBA" id="ARBA00022723"/>
    </source>
</evidence>
<evidence type="ECO:0000256" key="6">
    <source>
        <dbReference type="ARBA" id="ARBA00022964"/>
    </source>
</evidence>
<dbReference type="InterPro" id="IPR011051">
    <property type="entry name" value="RmlC_Cupin_sf"/>
</dbReference>
<feature type="domain" description="Homogentisate 1,2-dioxygenase N-terminal" evidence="11">
    <location>
        <begin position="13"/>
        <end position="293"/>
    </location>
</feature>
<dbReference type="SUPFAM" id="SSF53474">
    <property type="entry name" value="alpha/beta-Hydrolases"/>
    <property type="match status" value="1"/>
</dbReference>
<dbReference type="CDD" id="cd07000">
    <property type="entry name" value="cupin_HGO_N"/>
    <property type="match status" value="1"/>
</dbReference>
<comment type="pathway">
    <text evidence="2">Amino-acid degradation; L-phenylalanine degradation; acetoacetate and fumarate from L-phenylalanine: step 4/6.</text>
</comment>
<evidence type="ECO:0000259" key="10">
    <source>
        <dbReference type="Pfam" id="PF04209"/>
    </source>
</evidence>
<protein>
    <recommendedName>
        <fullName evidence="4">homogentisate 1,2-dioxygenase</fullName>
        <ecNumber evidence="4">1.13.11.5</ecNumber>
    </recommendedName>
</protein>
<dbReference type="InterPro" id="IPR001375">
    <property type="entry name" value="Peptidase_S9_cat"/>
</dbReference>
<name>A0ABP0D2D4_9PEZI</name>
<accession>A0ABP0D2D4</accession>
<dbReference type="SUPFAM" id="SSF51182">
    <property type="entry name" value="RmlC-like cupins"/>
    <property type="match status" value="1"/>
</dbReference>
<keyword evidence="13" id="KW-1185">Reference proteome</keyword>
<evidence type="ECO:0000259" key="11">
    <source>
        <dbReference type="Pfam" id="PF20510"/>
    </source>
</evidence>
<dbReference type="Gene3D" id="3.40.50.1820">
    <property type="entry name" value="alpha/beta hydrolase"/>
    <property type="match status" value="1"/>
</dbReference>
<reference evidence="12 13" key="1">
    <citation type="submission" date="2024-01" db="EMBL/GenBank/DDBJ databases">
        <authorList>
            <person name="Allen C."/>
            <person name="Tagirdzhanova G."/>
        </authorList>
    </citation>
    <scope>NUCLEOTIDE SEQUENCE [LARGE SCALE GENOMIC DNA]</scope>
</reference>
<keyword evidence="6" id="KW-0223">Dioxygenase</keyword>
<dbReference type="Pfam" id="PF20510">
    <property type="entry name" value="HgmA_N"/>
    <property type="match status" value="1"/>
</dbReference>
<dbReference type="EMBL" id="CAWUHD010000281">
    <property type="protein sequence ID" value="CAK7238567.1"/>
    <property type="molecule type" value="Genomic_DNA"/>
</dbReference>
<comment type="cofactor">
    <cofactor evidence="1">
        <name>Fe cation</name>
        <dbReference type="ChEBI" id="CHEBI:24875"/>
    </cofactor>
</comment>
<dbReference type="InterPro" id="IPR029058">
    <property type="entry name" value="AB_hydrolase_fold"/>
</dbReference>
<sequence>MPTTTFTVAEKYEYLNGFGAHHESEAIPGSLPVGGNSPQKCPYGLYAEKLSGTAFTAPRDVNLQSWLYRIQPSAAHERFKPYVALDGNPENTEPTASPDTATWHYIPDQLRWSPFDIDAGRDWTSGLRLVSGSGSPVAKTGLGIYIYSIGQDMQPRTAFYSADGDYLVVPQAGSLDIQTEFGNLLVRPHEIAVIPRGIRYRVSLVDGSPARGYVLELFQGHFTLPELGPIGSNGLANARDFQAPTAAFQEDTSSSSWNIVSKFNHAFFAAQQSHTPFDVVAWHGRYYPFKYDLGRFNTIGSISFDHPDPSIFTVLTAPSHTTPGTAVADFVIFPPRWLVQEDTFRPPWFHRNTMAEFMGLIDGDYDAKEGGGFEPGGASLHNVMSGHGPDAATFEKASNAPLVPTKVGEGSIAFMFETYLMLGVTEWALHTCQKSQDTYSSDSWQPLKKATAFFCPTTAAVAVDANALPAMHVAAWAYTTSLTLWSSYNMPSTATTRTLRGWSQGGYLAYLSAVRNGAHELGWRLRGAIAGAGITDWDSLVLTSDVGARYEAQFAGSTPWNTDKADVRTRSGSALWEFKEAVHYGKIPLMLMLHGEKDDRVPVSQAWGLKGFGRCRSAL</sequence>
<proteinExistence type="inferred from homology"/>
<dbReference type="InterPro" id="IPR046452">
    <property type="entry name" value="HgmA_N"/>
</dbReference>
<evidence type="ECO:0000256" key="7">
    <source>
        <dbReference type="ARBA" id="ARBA00023002"/>
    </source>
</evidence>
<comment type="caution">
    <text evidence="12">The sequence shown here is derived from an EMBL/GenBank/DDBJ whole genome shotgun (WGS) entry which is preliminary data.</text>
</comment>
<dbReference type="InterPro" id="IPR014710">
    <property type="entry name" value="RmlC-like_jellyroll"/>
</dbReference>
<dbReference type="Pfam" id="PF04209">
    <property type="entry name" value="HgmA_C"/>
    <property type="match status" value="1"/>
</dbReference>
<evidence type="ECO:0000313" key="12">
    <source>
        <dbReference type="EMBL" id="CAK7238567.1"/>
    </source>
</evidence>
<organism evidence="12 13">
    <name type="scientific">Sporothrix eucalyptigena</name>
    <dbReference type="NCBI Taxonomy" id="1812306"/>
    <lineage>
        <taxon>Eukaryota</taxon>
        <taxon>Fungi</taxon>
        <taxon>Dikarya</taxon>
        <taxon>Ascomycota</taxon>
        <taxon>Pezizomycotina</taxon>
        <taxon>Sordariomycetes</taxon>
        <taxon>Sordariomycetidae</taxon>
        <taxon>Ophiostomatales</taxon>
        <taxon>Ophiostomataceae</taxon>
        <taxon>Sporothrix</taxon>
    </lineage>
</organism>
<dbReference type="NCBIfam" id="TIGR01015">
    <property type="entry name" value="hmgA"/>
    <property type="match status" value="1"/>
</dbReference>
<dbReference type="Proteomes" id="UP001642482">
    <property type="component" value="Unassembled WGS sequence"/>
</dbReference>
<dbReference type="InterPro" id="IPR046451">
    <property type="entry name" value="HgmA_C"/>
</dbReference>